<dbReference type="GO" id="GO:0030428">
    <property type="term" value="C:cell septum"/>
    <property type="evidence" value="ECO:0007669"/>
    <property type="project" value="TreeGrafter"/>
</dbReference>
<evidence type="ECO:0000313" key="12">
    <source>
        <dbReference type="Proteomes" id="UP000025047"/>
    </source>
</evidence>
<evidence type="ECO:0000256" key="2">
    <source>
        <dbReference type="ARBA" id="ARBA00015195"/>
    </source>
</evidence>
<comment type="caution">
    <text evidence="11">The sequence shown here is derived from an EMBL/GenBank/DDBJ whole genome shotgun (WGS) entry which is preliminary data.</text>
</comment>
<organism evidence="11 12">
    <name type="scientific">Limimaricola hongkongensis DSM 17492</name>
    <dbReference type="NCBI Taxonomy" id="1122180"/>
    <lineage>
        <taxon>Bacteria</taxon>
        <taxon>Pseudomonadati</taxon>
        <taxon>Pseudomonadota</taxon>
        <taxon>Alphaproteobacteria</taxon>
        <taxon>Rhodobacterales</taxon>
        <taxon>Paracoccaceae</taxon>
        <taxon>Limimaricola</taxon>
    </lineage>
</organism>
<evidence type="ECO:0000256" key="9">
    <source>
        <dbReference type="ARBA" id="ARBA00033158"/>
    </source>
</evidence>
<evidence type="ECO:0000256" key="3">
    <source>
        <dbReference type="ARBA" id="ARBA00022490"/>
    </source>
</evidence>
<dbReference type="GO" id="GO:0005829">
    <property type="term" value="C:cytosol"/>
    <property type="evidence" value="ECO:0007669"/>
    <property type="project" value="TreeGrafter"/>
</dbReference>
<sequence length="135" mass="14875">MPQVEITIGGREFTVACQSGEEPYLEAAARLLDEEAANLAHQSGRMPESKMLLMAGLMLADRTAGLEDRLRQTENYARQVEKRLSQTEAALNKSRSDPERVEVEVPVIPHGLVEMLAEMTARAEALAERVEKAGV</sequence>
<keyword evidence="4" id="KW-0132">Cell division</keyword>
<dbReference type="AlphaFoldDB" id="A0A017HDP7"/>
<dbReference type="GO" id="GO:0000917">
    <property type="term" value="P:division septum assembly"/>
    <property type="evidence" value="ECO:0007669"/>
    <property type="project" value="UniProtKB-KW"/>
</dbReference>
<evidence type="ECO:0000256" key="5">
    <source>
        <dbReference type="ARBA" id="ARBA00023210"/>
    </source>
</evidence>
<reference evidence="11 12" key="1">
    <citation type="submission" date="2013-03" db="EMBL/GenBank/DDBJ databases">
        <authorList>
            <person name="Fiebig A."/>
            <person name="Goeker M."/>
            <person name="Klenk H.-P.P."/>
        </authorList>
    </citation>
    <scope>NUCLEOTIDE SEQUENCE [LARGE SCALE GENOMIC DNA]</scope>
    <source>
        <strain evidence="11 12">DSM 17492</strain>
    </source>
</reference>
<dbReference type="InterPro" id="IPR042233">
    <property type="entry name" value="Cell_div_ZapA_N"/>
</dbReference>
<evidence type="ECO:0000313" key="11">
    <source>
        <dbReference type="EMBL" id="EYD72430.1"/>
    </source>
</evidence>
<keyword evidence="10" id="KW-0175">Coiled coil</keyword>
<dbReference type="Gene3D" id="3.30.160.880">
    <property type="entry name" value="Cell division protein ZapA protomer, N-terminal domain"/>
    <property type="match status" value="1"/>
</dbReference>
<dbReference type="InterPro" id="IPR036192">
    <property type="entry name" value="Cell_div_ZapA-like_sf"/>
</dbReference>
<evidence type="ECO:0000256" key="8">
    <source>
        <dbReference type="ARBA" id="ARBA00026068"/>
    </source>
</evidence>
<dbReference type="GO" id="GO:0000921">
    <property type="term" value="P:septin ring assembly"/>
    <property type="evidence" value="ECO:0007669"/>
    <property type="project" value="TreeGrafter"/>
</dbReference>
<evidence type="ECO:0000256" key="6">
    <source>
        <dbReference type="ARBA" id="ARBA00023306"/>
    </source>
</evidence>
<dbReference type="Pfam" id="PF05164">
    <property type="entry name" value="ZapA"/>
    <property type="match status" value="1"/>
</dbReference>
<dbReference type="SUPFAM" id="SSF102829">
    <property type="entry name" value="Cell division protein ZapA-like"/>
    <property type="match status" value="1"/>
</dbReference>
<keyword evidence="3" id="KW-0963">Cytoplasm</keyword>
<dbReference type="RefSeq" id="WP_017928364.1">
    <property type="nucleotide sequence ID" value="NZ_KB822997.1"/>
</dbReference>
<comment type="subunit">
    <text evidence="8">Homodimer. Interacts with FtsZ.</text>
</comment>
<gene>
    <name evidence="11" type="ORF">Lokhon_01229</name>
</gene>
<protein>
    <recommendedName>
        <fullName evidence="2">Cell division protein ZapA</fullName>
    </recommendedName>
    <alternativeName>
        <fullName evidence="9">Z ring-associated protein ZapA</fullName>
    </alternativeName>
</protein>
<dbReference type="OrthoDB" id="9797575at2"/>
<dbReference type="PANTHER" id="PTHR34981">
    <property type="entry name" value="CELL DIVISION PROTEIN ZAPA"/>
    <property type="match status" value="1"/>
</dbReference>
<evidence type="ECO:0000256" key="10">
    <source>
        <dbReference type="SAM" id="Coils"/>
    </source>
</evidence>
<feature type="coiled-coil region" evidence="10">
    <location>
        <begin position="63"/>
        <end position="97"/>
    </location>
</feature>
<dbReference type="PATRIC" id="fig|1122180.6.peg.1215"/>
<name>A0A017HDP7_9RHOB</name>
<dbReference type="InterPro" id="IPR007838">
    <property type="entry name" value="Cell_div_ZapA-like"/>
</dbReference>
<dbReference type="EMBL" id="APGJ01000004">
    <property type="protein sequence ID" value="EYD72430.1"/>
    <property type="molecule type" value="Genomic_DNA"/>
</dbReference>
<evidence type="ECO:0000256" key="7">
    <source>
        <dbReference type="ARBA" id="ARBA00024910"/>
    </source>
</evidence>
<comment type="subcellular location">
    <subcellularLocation>
        <location evidence="1">Cytoplasm</location>
    </subcellularLocation>
</comment>
<dbReference type="eggNOG" id="COG3027">
    <property type="taxonomic scope" value="Bacteria"/>
</dbReference>
<keyword evidence="6" id="KW-0131">Cell cycle</keyword>
<keyword evidence="5" id="KW-0717">Septation</keyword>
<accession>A0A017HDP7</accession>
<dbReference type="HOGENOM" id="CLU_133828_0_0_5"/>
<evidence type="ECO:0000256" key="4">
    <source>
        <dbReference type="ARBA" id="ARBA00022618"/>
    </source>
</evidence>
<proteinExistence type="predicted"/>
<evidence type="ECO:0000256" key="1">
    <source>
        <dbReference type="ARBA" id="ARBA00004496"/>
    </source>
</evidence>
<dbReference type="PANTHER" id="PTHR34981:SF1">
    <property type="entry name" value="CELL DIVISION PROTEIN ZAPA"/>
    <property type="match status" value="1"/>
</dbReference>
<comment type="function">
    <text evidence="7">Activator of cell division through the inhibition of FtsZ GTPase activity, therefore promoting FtsZ assembly into bundles of protofilaments necessary for the formation of the division Z ring. It is recruited early at mid-cell but it is not essential for cell division.</text>
</comment>
<dbReference type="Proteomes" id="UP000025047">
    <property type="component" value="Unassembled WGS sequence"/>
</dbReference>
<dbReference type="GO" id="GO:0032153">
    <property type="term" value="C:cell division site"/>
    <property type="evidence" value="ECO:0007669"/>
    <property type="project" value="TreeGrafter"/>
</dbReference>
<keyword evidence="12" id="KW-1185">Reference proteome</keyword>
<dbReference type="GO" id="GO:0043093">
    <property type="term" value="P:FtsZ-dependent cytokinesis"/>
    <property type="evidence" value="ECO:0007669"/>
    <property type="project" value="TreeGrafter"/>
</dbReference>
<dbReference type="STRING" id="1122180.Lokhon_01229"/>